<sequence length="160" mass="18223">MNRCNHQHTKNQRWGDIPIVKDMTHPVADTLRYTIAVELTDDEDPELVYIEQIHTMKTDKVLAHVITDQYYCFLLYLWRTLLNPATAVAGLQTHEFVLTFFHLPLMCGIHELKAERIGMLFSISGTVTRTSEVHPELIFGSFVCVECSASVNDIGSSRPC</sequence>
<dbReference type="OrthoDB" id="1744952at2759"/>
<reference evidence="2 3" key="1">
    <citation type="submission" date="2014-06" db="EMBL/GenBank/DDBJ databases">
        <title>Evolutionary Origins and Diversification of the Mycorrhizal Mutualists.</title>
        <authorList>
            <consortium name="DOE Joint Genome Institute"/>
            <consortium name="Mycorrhizal Genomics Consortium"/>
            <person name="Kohler A."/>
            <person name="Kuo A."/>
            <person name="Nagy L.G."/>
            <person name="Floudas D."/>
            <person name="Copeland A."/>
            <person name="Barry K.W."/>
            <person name="Cichocki N."/>
            <person name="Veneault-Fourrey C."/>
            <person name="LaButti K."/>
            <person name="Lindquist E.A."/>
            <person name="Lipzen A."/>
            <person name="Lundell T."/>
            <person name="Morin E."/>
            <person name="Murat C."/>
            <person name="Riley R."/>
            <person name="Ohm R."/>
            <person name="Sun H."/>
            <person name="Tunlid A."/>
            <person name="Henrissat B."/>
            <person name="Grigoriev I.V."/>
            <person name="Hibbett D.S."/>
            <person name="Martin F."/>
        </authorList>
    </citation>
    <scope>NUCLEOTIDE SEQUENCE [LARGE SCALE GENOMIC DNA]</scope>
    <source>
        <strain evidence="2 3">SS14</strain>
    </source>
</reference>
<dbReference type="AlphaFoldDB" id="A0A0C9UCC5"/>
<gene>
    <name evidence="2" type="ORF">M422DRAFT_256449</name>
</gene>
<evidence type="ECO:0000259" key="1">
    <source>
        <dbReference type="Pfam" id="PF17207"/>
    </source>
</evidence>
<feature type="domain" description="MCM OB" evidence="1">
    <location>
        <begin position="109"/>
        <end position="154"/>
    </location>
</feature>
<dbReference type="Pfam" id="PF17207">
    <property type="entry name" value="MCM_OB"/>
    <property type="match status" value="1"/>
</dbReference>
<dbReference type="EMBL" id="KN837142">
    <property type="protein sequence ID" value="KIJ40753.1"/>
    <property type="molecule type" value="Genomic_DNA"/>
</dbReference>
<proteinExistence type="predicted"/>
<dbReference type="InterPro" id="IPR033762">
    <property type="entry name" value="MCM_OB"/>
</dbReference>
<protein>
    <recommendedName>
        <fullName evidence="1">MCM OB domain-containing protein</fullName>
    </recommendedName>
</protein>
<evidence type="ECO:0000313" key="2">
    <source>
        <dbReference type="EMBL" id="KIJ40753.1"/>
    </source>
</evidence>
<dbReference type="SUPFAM" id="SSF50249">
    <property type="entry name" value="Nucleic acid-binding proteins"/>
    <property type="match status" value="1"/>
</dbReference>
<dbReference type="Proteomes" id="UP000054279">
    <property type="component" value="Unassembled WGS sequence"/>
</dbReference>
<keyword evidence="3" id="KW-1185">Reference proteome</keyword>
<evidence type="ECO:0000313" key="3">
    <source>
        <dbReference type="Proteomes" id="UP000054279"/>
    </source>
</evidence>
<name>A0A0C9UCC5_SPHS4</name>
<dbReference type="HOGENOM" id="CLU_1653255_0_0_1"/>
<accession>A0A0C9UCC5</accession>
<dbReference type="InterPro" id="IPR012340">
    <property type="entry name" value="NA-bd_OB-fold"/>
</dbReference>
<organism evidence="2 3">
    <name type="scientific">Sphaerobolus stellatus (strain SS14)</name>
    <dbReference type="NCBI Taxonomy" id="990650"/>
    <lineage>
        <taxon>Eukaryota</taxon>
        <taxon>Fungi</taxon>
        <taxon>Dikarya</taxon>
        <taxon>Basidiomycota</taxon>
        <taxon>Agaricomycotina</taxon>
        <taxon>Agaricomycetes</taxon>
        <taxon>Phallomycetidae</taxon>
        <taxon>Geastrales</taxon>
        <taxon>Sphaerobolaceae</taxon>
        <taxon>Sphaerobolus</taxon>
    </lineage>
</organism>